<proteinExistence type="predicted"/>
<dbReference type="InterPro" id="IPR052708">
    <property type="entry name" value="PxpC"/>
</dbReference>
<dbReference type="Proteomes" id="UP001548590">
    <property type="component" value="Unassembled WGS sequence"/>
</dbReference>
<evidence type="ECO:0000313" key="5">
    <source>
        <dbReference type="EMBL" id="MET1488931.1"/>
    </source>
</evidence>
<dbReference type="InterPro" id="IPR003778">
    <property type="entry name" value="CT_A_B"/>
</dbReference>
<name>A0ABV2CM19_9RHOO</name>
<protein>
    <submittedName>
        <fullName evidence="5">Biotin-dependent carboxyltransferase family protein</fullName>
    </submittedName>
</protein>
<dbReference type="EMBL" id="JBEWLZ010000002">
    <property type="protein sequence ID" value="MET1488931.1"/>
    <property type="molecule type" value="Genomic_DNA"/>
</dbReference>
<evidence type="ECO:0000256" key="2">
    <source>
        <dbReference type="ARBA" id="ARBA00022801"/>
    </source>
</evidence>
<keyword evidence="1" id="KW-0547">Nucleotide-binding</keyword>
<evidence type="ECO:0000259" key="4">
    <source>
        <dbReference type="SMART" id="SM00797"/>
    </source>
</evidence>
<dbReference type="PANTHER" id="PTHR43309">
    <property type="entry name" value="5-OXOPROLINASE SUBUNIT C"/>
    <property type="match status" value="1"/>
</dbReference>
<dbReference type="SMART" id="SM00797">
    <property type="entry name" value="AHS2"/>
    <property type="match status" value="1"/>
</dbReference>
<evidence type="ECO:0000256" key="3">
    <source>
        <dbReference type="ARBA" id="ARBA00022840"/>
    </source>
</evidence>
<sequence>MLEILNPGRFNTVQDLGREGLRHLGITQAGAMDAPSLVLANRLVDNPPGAAGLEIVCGPVEIRFERDGWLALTGALFDAKLDDRELWSGWREPFRAGQRLRLNGPRRGMRLYLAVDGGIAVPEVLGARATDLQAGFGGMAGRALLAGDRLPLGPAHAALTARCGVLQLEWAPGIRVLPGPEFEQFEPAARKAFFDSGWQVSSQSNRMGCRLQGPVLKRRGARDLLSHLVLPGVIQVPPAGQPIVLLADAQTTGGYPRIASVIEADLWKLAQVRPGQSVHFVQTDAAGAAAARQVWLQHLRRFEWSAYGH</sequence>
<dbReference type="RefSeq" id="WP_345923959.1">
    <property type="nucleotide sequence ID" value="NZ_JBDIVF010000001.1"/>
</dbReference>
<reference evidence="5 6" key="1">
    <citation type="submission" date="2024-07" db="EMBL/GenBank/DDBJ databases">
        <title>Uliginosibacterium paludis KCTC:42655.</title>
        <authorList>
            <person name="Kim M.K."/>
        </authorList>
    </citation>
    <scope>NUCLEOTIDE SEQUENCE [LARGE SCALE GENOMIC DNA]</scope>
    <source>
        <strain evidence="5 6">KCTC 42655</strain>
    </source>
</reference>
<dbReference type="PANTHER" id="PTHR43309:SF3">
    <property type="entry name" value="5-OXOPROLINASE SUBUNIT C"/>
    <property type="match status" value="1"/>
</dbReference>
<keyword evidence="2" id="KW-0378">Hydrolase</keyword>
<keyword evidence="3" id="KW-0067">ATP-binding</keyword>
<organism evidence="5 6">
    <name type="scientific">Uliginosibacterium paludis</name>
    <dbReference type="NCBI Taxonomy" id="1615952"/>
    <lineage>
        <taxon>Bacteria</taxon>
        <taxon>Pseudomonadati</taxon>
        <taxon>Pseudomonadota</taxon>
        <taxon>Betaproteobacteria</taxon>
        <taxon>Rhodocyclales</taxon>
        <taxon>Zoogloeaceae</taxon>
        <taxon>Uliginosibacterium</taxon>
    </lineage>
</organism>
<evidence type="ECO:0000256" key="1">
    <source>
        <dbReference type="ARBA" id="ARBA00022741"/>
    </source>
</evidence>
<feature type="domain" description="Carboxyltransferase" evidence="4">
    <location>
        <begin position="23"/>
        <end position="295"/>
    </location>
</feature>
<gene>
    <name evidence="5" type="ORF">ABVT11_03770</name>
</gene>
<accession>A0ABV2CM19</accession>
<dbReference type="InterPro" id="IPR029000">
    <property type="entry name" value="Cyclophilin-like_dom_sf"/>
</dbReference>
<dbReference type="SUPFAM" id="SSF50891">
    <property type="entry name" value="Cyclophilin-like"/>
    <property type="match status" value="1"/>
</dbReference>
<dbReference type="Pfam" id="PF02626">
    <property type="entry name" value="CT_A_B"/>
    <property type="match status" value="1"/>
</dbReference>
<dbReference type="Gene3D" id="2.40.100.10">
    <property type="entry name" value="Cyclophilin-like"/>
    <property type="match status" value="1"/>
</dbReference>
<comment type="caution">
    <text evidence="5">The sequence shown here is derived from an EMBL/GenBank/DDBJ whole genome shotgun (WGS) entry which is preliminary data.</text>
</comment>
<evidence type="ECO:0000313" key="6">
    <source>
        <dbReference type="Proteomes" id="UP001548590"/>
    </source>
</evidence>
<keyword evidence="6" id="KW-1185">Reference proteome</keyword>
<dbReference type="NCBIfam" id="TIGR00724">
    <property type="entry name" value="urea_amlyse_rel"/>
    <property type="match status" value="1"/>
</dbReference>